<dbReference type="SMART" id="SM01349">
    <property type="entry name" value="TOG"/>
    <property type="match status" value="1"/>
</dbReference>
<dbReference type="KEGG" id="tng:GSTEN00007135G001"/>
<dbReference type="InterPro" id="IPR034085">
    <property type="entry name" value="TOG"/>
</dbReference>
<dbReference type="InterPro" id="IPR000357">
    <property type="entry name" value="HEAT"/>
</dbReference>
<comment type="caution">
    <text evidence="9">The sequence shown here is derived from an EMBL/GenBank/DDBJ whole genome shotgun (WGS) entry which is preliminary data.</text>
</comment>
<reference evidence="9" key="1">
    <citation type="journal article" date="2004" name="Nature">
        <title>Genome duplication in the teleost fish Tetraodon nigroviridis reveals the early vertebrate proto-karyotype.</title>
        <authorList>
            <person name="Jaillon O."/>
            <person name="Aury J.-M."/>
            <person name="Brunet F."/>
            <person name="Petit J.-L."/>
            <person name="Stange-Thomann N."/>
            <person name="Mauceli E."/>
            <person name="Bouneau L."/>
            <person name="Fischer C."/>
            <person name="Ozouf-Costaz C."/>
            <person name="Bernot A."/>
            <person name="Nicaud S."/>
            <person name="Jaffe D."/>
            <person name="Fisher S."/>
            <person name="Lutfalla G."/>
            <person name="Dossat C."/>
            <person name="Segurens B."/>
            <person name="Dasilva C."/>
            <person name="Salanoubat M."/>
            <person name="Levy M."/>
            <person name="Boudet N."/>
            <person name="Castellano S."/>
            <person name="Anthouard V."/>
            <person name="Jubin C."/>
            <person name="Castelli V."/>
            <person name="Katinka M."/>
            <person name="Vacherie B."/>
            <person name="Biemont C."/>
            <person name="Skalli Z."/>
            <person name="Cattolico L."/>
            <person name="Poulain J."/>
            <person name="De Berardinis V."/>
            <person name="Cruaud C."/>
            <person name="Duprat S."/>
            <person name="Brottier P."/>
            <person name="Coutanceau J.-P."/>
            <person name="Gouzy J."/>
            <person name="Parra G."/>
            <person name="Lardier G."/>
            <person name="Chapple C."/>
            <person name="McKernan K.J."/>
            <person name="McEwan P."/>
            <person name="Bosak S."/>
            <person name="Kellis M."/>
            <person name="Volff J.-N."/>
            <person name="Guigo R."/>
            <person name="Zody M.C."/>
            <person name="Mesirov J."/>
            <person name="Lindblad-Toh K."/>
            <person name="Birren B."/>
            <person name="Nusbaum C."/>
            <person name="Kahn D."/>
            <person name="Robinson-Rechavi M."/>
            <person name="Laudet V."/>
            <person name="Schachter V."/>
            <person name="Quetier F."/>
            <person name="Saurin W."/>
            <person name="Scarpelli C."/>
            <person name="Wincker P."/>
            <person name="Lander E.S."/>
            <person name="Weissenbach J."/>
            <person name="Roest Crollius H."/>
        </authorList>
    </citation>
    <scope>NUCLEOTIDE SEQUENCE [LARGE SCALE GENOMIC DNA]</scope>
</reference>
<evidence type="ECO:0000313" key="9">
    <source>
        <dbReference type="EMBL" id="CAF92079.1"/>
    </source>
</evidence>
<feature type="non-terminal residue" evidence="9">
    <location>
        <position position="1"/>
    </location>
</feature>
<dbReference type="Gene3D" id="1.25.10.10">
    <property type="entry name" value="Leucine-rich Repeat Variant"/>
    <property type="match status" value="1"/>
</dbReference>
<dbReference type="AlphaFoldDB" id="Q4T4V3"/>
<evidence type="ECO:0000256" key="2">
    <source>
        <dbReference type="ARBA" id="ARBA00004496"/>
    </source>
</evidence>
<sequence>AMAEQQQFYILLGNLMSPDNNVRKHSEVREDNMACVLKLVLFLFFLCNQVRQMAAVLLRRLLSSSFEEIYPGLTVSLQAAIKTELVTIIQTENTPNIRKKVCDVAAELSRNLVDDDGNNQWPELLKFLFESVNSPDAGLREAALHIFWNFPGIFGNQQQHYMEVIKRMLGQCMQDQANPQIRTLAARAAASFVLTNERNTTLLKQFSDLLPGILQAVNESCYQGDDSVLKSLVEIADTAPKYLRPNLEATLQLCLKLCADTNLANMQRQLALEVIITLSETAAAMLRKHTAIVAQCVPQMLAMMVDLEDDDEWAMADELEDDDFDSNAVAGESALDRIACGLGGKIILPMIKQHIMQMLHNPDWKYRHAGLMALSAIGEGCHQQMEAILQEIVNFVLLFCADTHPRVRYAACNAIGQMATDFAPTFQKKFHDKVISTLLKTMKDQSNPRVQAHAAAALINFTEDCPKSLLVPYLDSLVEHLHIIMEAKLQEASSSLQKGSKLVLEQVVTSIASVADTAEEKFVPYYDLFMPSLKHIVENAVQKELRLLRGKTIECISLIGLAVGKEKFMPDASAVMQLLLKTQTDFNDLEDDDPQVGGLNPGFKTRPLMCKCVISQVAFLFFLSLLQISYMISAWARMCKILGKEFQQYLPVVMGPLMKTASIKPEVALLDTQDMENMSEEDGWEFVNLGDQQSFGIKTAGLEEKATACQMLVCYAKELKEGFVEYTEQVVKLMVPLLKFYFHDDILSASRVRVAAAESMPLLLECAQVRGPEYLTQMWHFMCDALIKSIGTEPDSDVLSEIMHSFAKCVELMGDGCLNNEHFEELGGILKGKLEEHFKNQQLRQAKREDEDYDEQVEEVLQDEDENDVYILTKVSDVLHSVFSSYKEKVLPWFEHLLPLIVQLIERCANRTWLQCPNRPWADRQWGLCIFDDVVEHCSPSSFKYAEYFVQRMLQSLGDPSPEVRQAAAYGVGVMAQYGGENYRSFCTDAIPLLVGVIHAADARAKENVNATENCISAVGKVMRFQPECVNLNLVLPHWLSWLPLNEDKEEAVHTFDFLCDLIESNNPIVLGPDNSNLPKIFLIIADGVANESIKSEDGCSKRLANVIRQVQMSAGLWTQCVTTLNETQQKAIQDLLNTA</sequence>
<comment type="subcellular location">
    <subcellularLocation>
        <location evidence="2">Cytoplasm</location>
    </subcellularLocation>
    <subcellularLocation>
        <location evidence="1">Nucleus</location>
    </subcellularLocation>
</comment>
<feature type="domain" description="TOG" evidence="8">
    <location>
        <begin position="340"/>
        <end position="595"/>
    </location>
</feature>
<reference evidence="9" key="2">
    <citation type="submission" date="2004-02" db="EMBL/GenBank/DDBJ databases">
        <authorList>
            <consortium name="Genoscope"/>
            <consortium name="Whitehead Institute Centre for Genome Research"/>
        </authorList>
    </citation>
    <scope>NUCLEOTIDE SEQUENCE</scope>
</reference>
<dbReference type="SUPFAM" id="SSF48371">
    <property type="entry name" value="ARM repeat"/>
    <property type="match status" value="2"/>
</dbReference>
<keyword evidence="5" id="KW-0677">Repeat</keyword>
<keyword evidence="7" id="KW-0539">Nucleus</keyword>
<dbReference type="Pfam" id="PF18829">
    <property type="entry name" value="Importin_rep_6"/>
    <property type="match status" value="1"/>
</dbReference>
<dbReference type="InterPro" id="IPR011989">
    <property type="entry name" value="ARM-like"/>
</dbReference>
<keyword evidence="4" id="KW-0963">Cytoplasm</keyword>
<evidence type="ECO:0000256" key="4">
    <source>
        <dbReference type="ARBA" id="ARBA00022490"/>
    </source>
</evidence>
<dbReference type="Pfam" id="PF18808">
    <property type="entry name" value="Importin_rep_4"/>
    <property type="match status" value="1"/>
</dbReference>
<gene>
    <name evidence="9" type="ORF">GSTENG00007135001</name>
</gene>
<dbReference type="GO" id="GO:0005737">
    <property type="term" value="C:cytoplasm"/>
    <property type="evidence" value="ECO:0007669"/>
    <property type="project" value="UniProtKB-SubCell"/>
</dbReference>
<dbReference type="InterPro" id="IPR041653">
    <property type="entry name" value="Importin_rep_4"/>
</dbReference>
<evidence type="ECO:0000256" key="6">
    <source>
        <dbReference type="ARBA" id="ARBA00022927"/>
    </source>
</evidence>
<dbReference type="GO" id="GO:0006606">
    <property type="term" value="P:protein import into nucleus"/>
    <property type="evidence" value="ECO:0007669"/>
    <property type="project" value="InterPro"/>
</dbReference>
<dbReference type="InterPro" id="IPR040122">
    <property type="entry name" value="Importin_beta"/>
</dbReference>
<dbReference type="PANTHER" id="PTHR10527">
    <property type="entry name" value="IMPORTIN BETA"/>
    <property type="match status" value="1"/>
</dbReference>
<dbReference type="InterPro" id="IPR040928">
    <property type="entry name" value="Importin_rep_5"/>
</dbReference>
<dbReference type="Pfam" id="PF18816">
    <property type="entry name" value="Importin_rep_5"/>
    <property type="match status" value="1"/>
</dbReference>
<protein>
    <submittedName>
        <fullName evidence="9">(spotted green pufferfish) hypothetical protein</fullName>
    </submittedName>
</protein>
<keyword evidence="6" id="KW-0653">Protein transport</keyword>
<dbReference type="Pfam" id="PF25780">
    <property type="entry name" value="TPR_IPO5"/>
    <property type="match status" value="1"/>
</dbReference>
<dbReference type="InterPro" id="IPR041389">
    <property type="entry name" value="Importin_rep_6"/>
</dbReference>
<dbReference type="InterPro" id="IPR016024">
    <property type="entry name" value="ARM-type_fold"/>
</dbReference>
<feature type="non-terminal residue" evidence="9">
    <location>
        <position position="1140"/>
    </location>
</feature>
<evidence type="ECO:0000256" key="5">
    <source>
        <dbReference type="ARBA" id="ARBA00022737"/>
    </source>
</evidence>
<organism evidence="9">
    <name type="scientific">Tetraodon nigroviridis</name>
    <name type="common">Spotted green pufferfish</name>
    <name type="synonym">Chelonodon nigroviridis</name>
    <dbReference type="NCBI Taxonomy" id="99883"/>
    <lineage>
        <taxon>Eukaryota</taxon>
        <taxon>Metazoa</taxon>
        <taxon>Chordata</taxon>
        <taxon>Craniata</taxon>
        <taxon>Vertebrata</taxon>
        <taxon>Euteleostomi</taxon>
        <taxon>Actinopterygii</taxon>
        <taxon>Neopterygii</taxon>
        <taxon>Teleostei</taxon>
        <taxon>Neoteleostei</taxon>
        <taxon>Acanthomorphata</taxon>
        <taxon>Eupercaria</taxon>
        <taxon>Tetraodontiformes</taxon>
        <taxon>Tetradontoidea</taxon>
        <taxon>Tetraodontidae</taxon>
        <taxon>Tetraodon</taxon>
    </lineage>
</organism>
<dbReference type="EMBL" id="CAAE01009531">
    <property type="protein sequence ID" value="CAF92079.1"/>
    <property type="molecule type" value="Genomic_DNA"/>
</dbReference>
<keyword evidence="3" id="KW-0813">Transport</keyword>
<dbReference type="InterPro" id="IPR057672">
    <property type="entry name" value="TPR_IPO4/5"/>
</dbReference>
<evidence type="ECO:0000256" key="7">
    <source>
        <dbReference type="ARBA" id="ARBA00023242"/>
    </source>
</evidence>
<accession>Q4T4V3</accession>
<dbReference type="Pfam" id="PF02985">
    <property type="entry name" value="HEAT"/>
    <property type="match status" value="1"/>
</dbReference>
<evidence type="ECO:0000256" key="3">
    <source>
        <dbReference type="ARBA" id="ARBA00022448"/>
    </source>
</evidence>
<dbReference type="OrthoDB" id="543373at2759"/>
<evidence type="ECO:0000256" key="1">
    <source>
        <dbReference type="ARBA" id="ARBA00004123"/>
    </source>
</evidence>
<proteinExistence type="predicted"/>
<evidence type="ECO:0000259" key="8">
    <source>
        <dbReference type="SMART" id="SM01349"/>
    </source>
</evidence>
<dbReference type="GO" id="GO:0005634">
    <property type="term" value="C:nucleus"/>
    <property type="evidence" value="ECO:0007669"/>
    <property type="project" value="UniProtKB-SubCell"/>
</dbReference>
<name>Q4T4V3_TETNG</name>
<dbReference type="Pfam" id="PF13513">
    <property type="entry name" value="HEAT_EZ"/>
    <property type="match status" value="1"/>
</dbReference>